<comment type="caution">
    <text evidence="3">The sequence shown here is derived from an EMBL/GenBank/DDBJ whole genome shotgun (WGS) entry which is preliminary data.</text>
</comment>
<evidence type="ECO:0000313" key="3">
    <source>
        <dbReference type="EMBL" id="HIU55066.1"/>
    </source>
</evidence>
<dbReference type="NCBIfam" id="NF037970">
    <property type="entry name" value="vanZ_1"/>
    <property type="match status" value="1"/>
</dbReference>
<sequence>VIGAILYLSLSSSEELPQMEIPYLDKIAHFCMYGGLVGMFSFDTYRSSLLHGSRRKILLGGWLCAVCFGGIVELIQNFCTDTRAGDWFDFWANVLGATVGLVVGVFVVRPLVNRLFGIK</sequence>
<dbReference type="Pfam" id="PF04892">
    <property type="entry name" value="VanZ"/>
    <property type="match status" value="1"/>
</dbReference>
<evidence type="ECO:0000256" key="1">
    <source>
        <dbReference type="SAM" id="Phobius"/>
    </source>
</evidence>
<keyword evidence="1" id="KW-0472">Membrane</keyword>
<dbReference type="AlphaFoldDB" id="A0A9D1M7F2"/>
<dbReference type="EMBL" id="DVNA01000108">
    <property type="protein sequence ID" value="HIU55066.1"/>
    <property type="molecule type" value="Genomic_DNA"/>
</dbReference>
<feature type="transmembrane region" description="Helical" evidence="1">
    <location>
        <begin position="57"/>
        <end position="78"/>
    </location>
</feature>
<organism evidence="3 4">
    <name type="scientific">Candidatus Gallibacteroides avistercoris</name>
    <dbReference type="NCBI Taxonomy" id="2840833"/>
    <lineage>
        <taxon>Bacteria</taxon>
        <taxon>Pseudomonadati</taxon>
        <taxon>Bacteroidota</taxon>
        <taxon>Bacteroidia</taxon>
        <taxon>Bacteroidales</taxon>
        <taxon>Bacteroidaceae</taxon>
        <taxon>Bacteroidaceae incertae sedis</taxon>
        <taxon>Candidatus Gallibacteroides</taxon>
    </lineage>
</organism>
<protein>
    <submittedName>
        <fullName evidence="3">VanZ family protein</fullName>
    </submittedName>
</protein>
<evidence type="ECO:0000313" key="4">
    <source>
        <dbReference type="Proteomes" id="UP000824112"/>
    </source>
</evidence>
<gene>
    <name evidence="3" type="primary">vanZ</name>
    <name evidence="3" type="ORF">IAB03_04560</name>
</gene>
<dbReference type="PANTHER" id="PTHR28008">
    <property type="entry name" value="DOMAIN PROTEIN, PUTATIVE (AFU_ORTHOLOGUE AFUA_3G10980)-RELATED"/>
    <property type="match status" value="1"/>
</dbReference>
<dbReference type="InterPro" id="IPR006976">
    <property type="entry name" value="VanZ-like"/>
</dbReference>
<feature type="transmembrane region" description="Helical" evidence="1">
    <location>
        <begin position="27"/>
        <end position="45"/>
    </location>
</feature>
<feature type="transmembrane region" description="Helical" evidence="1">
    <location>
        <begin position="90"/>
        <end position="112"/>
    </location>
</feature>
<keyword evidence="1" id="KW-0812">Transmembrane</keyword>
<proteinExistence type="predicted"/>
<dbReference type="PANTHER" id="PTHR28008:SF1">
    <property type="entry name" value="DOMAIN PROTEIN, PUTATIVE (AFU_ORTHOLOGUE AFUA_3G10980)-RELATED"/>
    <property type="match status" value="1"/>
</dbReference>
<name>A0A9D1M7F2_9BACT</name>
<reference evidence="3" key="1">
    <citation type="submission" date="2020-10" db="EMBL/GenBank/DDBJ databases">
        <authorList>
            <person name="Gilroy R."/>
        </authorList>
    </citation>
    <scope>NUCLEOTIDE SEQUENCE</scope>
    <source>
        <strain evidence="3">CHK158-818</strain>
    </source>
</reference>
<accession>A0A9D1M7F2</accession>
<reference evidence="3" key="2">
    <citation type="journal article" date="2021" name="PeerJ">
        <title>Extensive microbial diversity within the chicken gut microbiome revealed by metagenomics and culture.</title>
        <authorList>
            <person name="Gilroy R."/>
            <person name="Ravi A."/>
            <person name="Getino M."/>
            <person name="Pursley I."/>
            <person name="Horton D.L."/>
            <person name="Alikhan N.F."/>
            <person name="Baker D."/>
            <person name="Gharbi K."/>
            <person name="Hall N."/>
            <person name="Watson M."/>
            <person name="Adriaenssens E.M."/>
            <person name="Foster-Nyarko E."/>
            <person name="Jarju S."/>
            <person name="Secka A."/>
            <person name="Antonio M."/>
            <person name="Oren A."/>
            <person name="Chaudhuri R.R."/>
            <person name="La Ragione R."/>
            <person name="Hildebrand F."/>
            <person name="Pallen M.J."/>
        </authorList>
    </citation>
    <scope>NUCLEOTIDE SEQUENCE</scope>
    <source>
        <strain evidence="3">CHK158-818</strain>
    </source>
</reference>
<keyword evidence="1" id="KW-1133">Transmembrane helix</keyword>
<evidence type="ECO:0000259" key="2">
    <source>
        <dbReference type="Pfam" id="PF04892"/>
    </source>
</evidence>
<feature type="non-terminal residue" evidence="3">
    <location>
        <position position="1"/>
    </location>
</feature>
<feature type="domain" description="VanZ-like" evidence="2">
    <location>
        <begin position="21"/>
        <end position="104"/>
    </location>
</feature>
<dbReference type="Proteomes" id="UP000824112">
    <property type="component" value="Unassembled WGS sequence"/>
</dbReference>